<dbReference type="SUPFAM" id="SSF51905">
    <property type="entry name" value="FAD/NAD(P)-binding domain"/>
    <property type="match status" value="1"/>
</dbReference>
<dbReference type="PRINTS" id="PR00469">
    <property type="entry name" value="PNDRDTASEII"/>
</dbReference>
<dbReference type="PANTHER" id="PTHR48105">
    <property type="entry name" value="THIOREDOXIN REDUCTASE 1-RELATED-RELATED"/>
    <property type="match status" value="1"/>
</dbReference>
<dbReference type="GO" id="GO:0016491">
    <property type="term" value="F:oxidoreductase activity"/>
    <property type="evidence" value="ECO:0007669"/>
    <property type="project" value="UniProtKB-KW"/>
</dbReference>
<dbReference type="Pfam" id="PF07992">
    <property type="entry name" value="Pyr_redox_2"/>
    <property type="match status" value="1"/>
</dbReference>
<proteinExistence type="predicted"/>
<name>A0A1H5V0C1_9FIRM</name>
<evidence type="ECO:0000259" key="3">
    <source>
        <dbReference type="Pfam" id="PF07992"/>
    </source>
</evidence>
<sequence>MRYDVAIIGTGPGGVSAALTLKNRGKNIIMIGSKQSAKVSKAHAIMNYPGLPNVTGAQLADAFSKHLEVAGVEITEDRVSTIYDMGDFFGIQGGNEMYEASAVILATGVVTGKAIPGEDALLGNGVSYCATCDAPLYKGKDVAVIGYSKKEEEEAAFLSEVCANVTYIPMYKEELDLPESVKVVNVKPTEIAKEDTKRIIKSEGDDIAVDCVFVLRDAISPGQLVPGLETEGAHVVVKRDMSTNIKGCFACGDITGLPYQYVKSAGEGNVAALSAVTYLATLPKQA</sequence>
<dbReference type="Proteomes" id="UP000236726">
    <property type="component" value="Unassembled WGS sequence"/>
</dbReference>
<dbReference type="RefSeq" id="WP_103952905.1">
    <property type="nucleotide sequence ID" value="NZ_FNUL01000009.1"/>
</dbReference>
<protein>
    <submittedName>
        <fullName evidence="4">Thioredoxin reductase (NADPH)</fullName>
    </submittedName>
</protein>
<evidence type="ECO:0000256" key="1">
    <source>
        <dbReference type="ARBA" id="ARBA00022630"/>
    </source>
</evidence>
<keyword evidence="2" id="KW-0560">Oxidoreductase</keyword>
<evidence type="ECO:0000313" key="4">
    <source>
        <dbReference type="EMBL" id="SEF80789.1"/>
    </source>
</evidence>
<accession>A0A1H5V0C1</accession>
<feature type="domain" description="FAD/NAD(P)-binding" evidence="3">
    <location>
        <begin position="3"/>
        <end position="268"/>
    </location>
</feature>
<organism evidence="4 5">
    <name type="scientific">Lachnospira multipara</name>
    <dbReference type="NCBI Taxonomy" id="28051"/>
    <lineage>
        <taxon>Bacteria</taxon>
        <taxon>Bacillati</taxon>
        <taxon>Bacillota</taxon>
        <taxon>Clostridia</taxon>
        <taxon>Lachnospirales</taxon>
        <taxon>Lachnospiraceae</taxon>
        <taxon>Lachnospira</taxon>
    </lineage>
</organism>
<reference evidence="4 5" key="1">
    <citation type="submission" date="2016-10" db="EMBL/GenBank/DDBJ databases">
        <authorList>
            <person name="de Groot N.N."/>
        </authorList>
    </citation>
    <scope>NUCLEOTIDE SEQUENCE [LARGE SCALE GENOMIC DNA]</scope>
    <source>
        <strain evidence="4 5">D15d</strain>
    </source>
</reference>
<dbReference type="InterPro" id="IPR036188">
    <property type="entry name" value="FAD/NAD-bd_sf"/>
</dbReference>
<dbReference type="InterPro" id="IPR050097">
    <property type="entry name" value="Ferredoxin-NADP_redctase_2"/>
</dbReference>
<gene>
    <name evidence="4" type="ORF">SAMN05216537_10944</name>
</gene>
<evidence type="ECO:0000256" key="2">
    <source>
        <dbReference type="ARBA" id="ARBA00023002"/>
    </source>
</evidence>
<dbReference type="STRING" id="1410661.GCA_000702205_01693"/>
<keyword evidence="1" id="KW-0285">Flavoprotein</keyword>
<dbReference type="AlphaFoldDB" id="A0A1H5V0C1"/>
<keyword evidence="5" id="KW-1185">Reference proteome</keyword>
<dbReference type="EMBL" id="FNUL01000009">
    <property type="protein sequence ID" value="SEF80789.1"/>
    <property type="molecule type" value="Genomic_DNA"/>
</dbReference>
<evidence type="ECO:0000313" key="5">
    <source>
        <dbReference type="Proteomes" id="UP000236726"/>
    </source>
</evidence>
<dbReference type="Gene3D" id="3.50.50.60">
    <property type="entry name" value="FAD/NAD(P)-binding domain"/>
    <property type="match status" value="2"/>
</dbReference>
<dbReference type="PRINTS" id="PR00368">
    <property type="entry name" value="FADPNR"/>
</dbReference>
<dbReference type="InterPro" id="IPR023753">
    <property type="entry name" value="FAD/NAD-binding_dom"/>
</dbReference>